<evidence type="ECO:0000313" key="4">
    <source>
        <dbReference type="EMBL" id="CAF3530007.1"/>
    </source>
</evidence>
<feature type="region of interest" description="Disordered" evidence="1">
    <location>
        <begin position="416"/>
        <end position="438"/>
    </location>
</feature>
<dbReference type="Proteomes" id="UP000682733">
    <property type="component" value="Unassembled WGS sequence"/>
</dbReference>
<dbReference type="OrthoDB" id="10052787at2759"/>
<gene>
    <name evidence="2" type="ORF">GPM918_LOCUS802</name>
    <name evidence="3" type="ORF">OVA965_LOCUS12493</name>
    <name evidence="4" type="ORF">SRO942_LOCUS802</name>
    <name evidence="5" type="ORF">TMI583_LOCUS12496</name>
</gene>
<feature type="compositionally biased region" description="Low complexity" evidence="1">
    <location>
        <begin position="46"/>
        <end position="71"/>
    </location>
</feature>
<feature type="region of interest" description="Disordered" evidence="1">
    <location>
        <begin position="1"/>
        <end position="22"/>
    </location>
</feature>
<feature type="compositionally biased region" description="Polar residues" evidence="1">
    <location>
        <begin position="72"/>
        <end position="87"/>
    </location>
</feature>
<name>A0A813P7J9_9BILA</name>
<dbReference type="EMBL" id="CAJNOQ010000066">
    <property type="protein sequence ID" value="CAF0750510.1"/>
    <property type="molecule type" value="Genomic_DNA"/>
</dbReference>
<protein>
    <submittedName>
        <fullName evidence="2">Uncharacterized protein</fullName>
    </submittedName>
</protein>
<dbReference type="EMBL" id="CAJNOK010005033">
    <property type="protein sequence ID" value="CAF0958150.1"/>
    <property type="molecule type" value="Genomic_DNA"/>
</dbReference>
<comment type="caution">
    <text evidence="2">The sequence shown here is derived from an EMBL/GenBank/DDBJ whole genome shotgun (WGS) entry which is preliminary data.</text>
</comment>
<sequence length="524" mass="60860">MSTSYSSTLSLREKKSNKKKIHNVLKQKSEILYRFIPLEQQKRLSSLKNRNSSNSTNSSSNNESSPKSSGSTDNNKFSELSTKTLTINDPLDKDGSRHHVVHKGSEETIRKRREKKRAKRSEAKKKKNEEKVIKANERWKKYTAIDYELALFISRYYDGLPLCIQCRTYFETKKTKFLGEQPNANDDYAAKEAIRNTTRKNMTPKQAARLIKDYDKQADILFNLCDNCLETCEEIRMDLKNINEENKIKTSTVVQNLSPQPDTVLSSLVLTPQPSVTVPLPTIYPSLLDNDSFSPTLINLQPLSNTFYTSVSVRVNDTYKTQLKSAPLNSYHTYVKNMLDYHQSNVEELYLFSQHIISLQYQSPPMSSHLQHELNICLSQMQYHCIEIFRLQYPSYTLSIPYGSTYDSEYVSYRHTNDSLPVDDNEQDQEQEPPTKTIHNKDDRWKLEIPETTDETESVNDVKYDNRSTHQFKDDQQRSLDDRLTIKSYNGVMEYRNAPLDDFIRGLEVLKCLSVFNKYPSQKK</sequence>
<evidence type="ECO:0000313" key="5">
    <source>
        <dbReference type="EMBL" id="CAF3731130.1"/>
    </source>
</evidence>
<dbReference type="EMBL" id="CAJOBA010005037">
    <property type="protein sequence ID" value="CAF3731130.1"/>
    <property type="molecule type" value="Genomic_DNA"/>
</dbReference>
<feature type="region of interest" description="Disordered" evidence="1">
    <location>
        <begin position="44"/>
        <end position="130"/>
    </location>
</feature>
<reference evidence="2" key="1">
    <citation type="submission" date="2021-02" db="EMBL/GenBank/DDBJ databases">
        <authorList>
            <person name="Nowell W R."/>
        </authorList>
    </citation>
    <scope>NUCLEOTIDE SEQUENCE</scope>
</reference>
<feature type="compositionally biased region" description="Polar residues" evidence="1">
    <location>
        <begin position="1"/>
        <end position="10"/>
    </location>
</feature>
<accession>A0A813P7J9</accession>
<dbReference type="Proteomes" id="UP000663829">
    <property type="component" value="Unassembled WGS sequence"/>
</dbReference>
<keyword evidence="6" id="KW-1185">Reference proteome</keyword>
<evidence type="ECO:0000313" key="3">
    <source>
        <dbReference type="EMBL" id="CAF0958150.1"/>
    </source>
</evidence>
<dbReference type="Proteomes" id="UP000677228">
    <property type="component" value="Unassembled WGS sequence"/>
</dbReference>
<proteinExistence type="predicted"/>
<feature type="compositionally biased region" description="Acidic residues" evidence="1">
    <location>
        <begin position="421"/>
        <end position="431"/>
    </location>
</feature>
<evidence type="ECO:0000313" key="6">
    <source>
        <dbReference type="Proteomes" id="UP000663829"/>
    </source>
</evidence>
<dbReference type="Proteomes" id="UP000681722">
    <property type="component" value="Unassembled WGS sequence"/>
</dbReference>
<organism evidence="2 6">
    <name type="scientific">Didymodactylos carnosus</name>
    <dbReference type="NCBI Taxonomy" id="1234261"/>
    <lineage>
        <taxon>Eukaryota</taxon>
        <taxon>Metazoa</taxon>
        <taxon>Spiralia</taxon>
        <taxon>Gnathifera</taxon>
        <taxon>Rotifera</taxon>
        <taxon>Eurotatoria</taxon>
        <taxon>Bdelloidea</taxon>
        <taxon>Philodinida</taxon>
        <taxon>Philodinidae</taxon>
        <taxon>Didymodactylos</taxon>
    </lineage>
</organism>
<feature type="compositionally biased region" description="Basic and acidic residues" evidence="1">
    <location>
        <begin position="90"/>
        <end position="109"/>
    </location>
</feature>
<feature type="compositionally biased region" description="Basic residues" evidence="1">
    <location>
        <begin position="110"/>
        <end position="126"/>
    </location>
</feature>
<evidence type="ECO:0000256" key="1">
    <source>
        <dbReference type="SAM" id="MobiDB-lite"/>
    </source>
</evidence>
<dbReference type="AlphaFoldDB" id="A0A813P7J9"/>
<dbReference type="EMBL" id="CAJOBC010000066">
    <property type="protein sequence ID" value="CAF3530007.1"/>
    <property type="molecule type" value="Genomic_DNA"/>
</dbReference>
<evidence type="ECO:0000313" key="2">
    <source>
        <dbReference type="EMBL" id="CAF0750510.1"/>
    </source>
</evidence>